<protein>
    <recommendedName>
        <fullName evidence="1">Lactose phosphotransferase system repressor</fullName>
    </recommendedName>
</protein>
<evidence type="ECO:0000256" key="2">
    <source>
        <dbReference type="ARBA" id="ARBA00022491"/>
    </source>
</evidence>
<evidence type="ECO:0000313" key="9">
    <source>
        <dbReference type="Proteomes" id="UP000032552"/>
    </source>
</evidence>
<dbReference type="SMART" id="SM00420">
    <property type="entry name" value="HTH_DEOR"/>
    <property type="match status" value="1"/>
</dbReference>
<dbReference type="SMR" id="A0A0C9QDQ1"/>
<dbReference type="GeneID" id="57089303"/>
<evidence type="ECO:0000256" key="5">
    <source>
        <dbReference type="ARBA" id="ARBA00023163"/>
    </source>
</evidence>
<reference evidence="9" key="1">
    <citation type="submission" date="2014-05" db="EMBL/GenBank/DDBJ databases">
        <title>Whole genome sequencing of Lactobacillus casei NRIC0644.</title>
        <authorList>
            <person name="Atarashi H."/>
            <person name="Yoshida Y."/>
            <person name="Fujimura S."/>
            <person name="Tanaka N."/>
            <person name="Shiwa Y."/>
            <person name="Yoshikawa H."/>
            <person name="Okada S."/>
            <person name="Nakagawa J."/>
        </authorList>
    </citation>
    <scope>NUCLEOTIDE SEQUENCE [LARGE SCALE GENOMIC DNA]</scope>
    <source>
        <strain evidence="9">NRIC0644</strain>
    </source>
</reference>
<dbReference type="Pfam" id="PF00455">
    <property type="entry name" value="DeoRC"/>
    <property type="match status" value="1"/>
</dbReference>
<dbReference type="EMBL" id="BAYM01000387">
    <property type="protein sequence ID" value="GAN37902.1"/>
    <property type="molecule type" value="Genomic_DNA"/>
</dbReference>
<dbReference type="PROSITE" id="PS51000">
    <property type="entry name" value="HTH_DEOR_2"/>
    <property type="match status" value="1"/>
</dbReference>
<proteinExistence type="predicted"/>
<feature type="domain" description="HTH deoR-type" evidence="7">
    <location>
        <begin position="3"/>
        <end position="58"/>
    </location>
</feature>
<dbReference type="InterPro" id="IPR050313">
    <property type="entry name" value="Carb_Metab_HTH_regulators"/>
</dbReference>
<dbReference type="SMART" id="SM01134">
    <property type="entry name" value="DeoRC"/>
    <property type="match status" value="1"/>
</dbReference>
<keyword evidence="4" id="KW-0238">DNA-binding</keyword>
<comment type="caution">
    <text evidence="8">The sequence shown here is derived from an EMBL/GenBank/DDBJ whole genome shotgun (WGS) entry which is preliminary data.</text>
</comment>
<accession>A0A0C9QDQ1</accession>
<dbReference type="InterPro" id="IPR036390">
    <property type="entry name" value="WH_DNA-bd_sf"/>
</dbReference>
<name>A0A0C9QDQ1_LACPA</name>
<dbReference type="PANTHER" id="PTHR30363">
    <property type="entry name" value="HTH-TYPE TRANSCRIPTIONAL REGULATOR SRLR-RELATED"/>
    <property type="match status" value="1"/>
</dbReference>
<organism evidence="8 9">
    <name type="scientific">Lacticaseibacillus paracasei NRIC 0644</name>
    <dbReference type="NCBI Taxonomy" id="1435038"/>
    <lineage>
        <taxon>Bacteria</taxon>
        <taxon>Bacillati</taxon>
        <taxon>Bacillota</taxon>
        <taxon>Bacilli</taxon>
        <taxon>Lactobacillales</taxon>
        <taxon>Lactobacillaceae</taxon>
        <taxon>Lacticaseibacillus</taxon>
    </lineage>
</organism>
<dbReference type="SUPFAM" id="SSF46785">
    <property type="entry name" value="Winged helix' DNA-binding domain"/>
    <property type="match status" value="1"/>
</dbReference>
<evidence type="ECO:0000259" key="7">
    <source>
        <dbReference type="PROSITE" id="PS51000"/>
    </source>
</evidence>
<keyword evidence="5" id="KW-0804">Transcription</keyword>
<dbReference type="GO" id="GO:0003677">
    <property type="term" value="F:DNA binding"/>
    <property type="evidence" value="ECO:0007669"/>
    <property type="project" value="UniProtKB-KW"/>
</dbReference>
<dbReference type="InterPro" id="IPR036388">
    <property type="entry name" value="WH-like_DNA-bd_sf"/>
</dbReference>
<dbReference type="Pfam" id="PF08220">
    <property type="entry name" value="HTH_DeoR"/>
    <property type="match status" value="1"/>
</dbReference>
<evidence type="ECO:0000256" key="4">
    <source>
        <dbReference type="ARBA" id="ARBA00023125"/>
    </source>
</evidence>
<keyword evidence="3" id="KW-0805">Transcription regulation</keyword>
<dbReference type="PRINTS" id="PR00037">
    <property type="entry name" value="HTHLACR"/>
</dbReference>
<dbReference type="AlphaFoldDB" id="A0A0C9QDQ1"/>
<dbReference type="InterPro" id="IPR037171">
    <property type="entry name" value="NagB/RpiA_transferase-like"/>
</dbReference>
<dbReference type="InterPro" id="IPR014036">
    <property type="entry name" value="DeoR-like_C"/>
</dbReference>
<gene>
    <name evidence="8" type="ORF">LC0644_2491</name>
</gene>
<dbReference type="RefSeq" id="WP_003563743.1">
    <property type="nucleotide sequence ID" value="NZ_BAYM01000387.1"/>
</dbReference>
<dbReference type="GO" id="GO:0003700">
    <property type="term" value="F:DNA-binding transcription factor activity"/>
    <property type="evidence" value="ECO:0007669"/>
    <property type="project" value="InterPro"/>
</dbReference>
<dbReference type="Gene3D" id="1.10.10.10">
    <property type="entry name" value="Winged helix-like DNA-binding domain superfamily/Winged helix DNA-binding domain"/>
    <property type="match status" value="1"/>
</dbReference>
<dbReference type="InterPro" id="IPR001034">
    <property type="entry name" value="DeoR_HTH"/>
</dbReference>
<evidence type="ECO:0000256" key="6">
    <source>
        <dbReference type="ARBA" id="ARBA00024937"/>
    </source>
</evidence>
<dbReference type="Proteomes" id="UP000032552">
    <property type="component" value="Unassembled WGS sequence"/>
</dbReference>
<evidence type="ECO:0000256" key="3">
    <source>
        <dbReference type="ARBA" id="ARBA00023015"/>
    </source>
</evidence>
<dbReference type="SUPFAM" id="SSF100950">
    <property type="entry name" value="NagB/RpiA/CoA transferase-like"/>
    <property type="match status" value="1"/>
</dbReference>
<dbReference type="InterPro" id="IPR018356">
    <property type="entry name" value="Tscrpt_reg_HTH_DeoR_CS"/>
</dbReference>
<comment type="function">
    <text evidence="6">Repressor of the lactose catabolism operon. Galactose-6-phosphate is the inducer.</text>
</comment>
<sequence length="258" mass="28770">MLKDERLLTIRNLVDRKGIVTVNEIGESLGVSTMTVRRDLEELADQKELVRIHGGAQSTNFKPLTELSRNEKRSIHVNEKRKIAATIAALIIPGDTIYIGPGTTNEMIAQYLKKPDVRIITNSLPVFQSFQDRADFFSLQLIGGRLRARSGAFIGSLANEMLAHLTTTKAFISVNGIADNHISNASPEEGQTQRIALDNAGMKLVVADHFKLNRQDFYSFYDLDQTDGLITDPGISRDDLQHYNTFTHVITDKTNKGE</sequence>
<dbReference type="PROSITE" id="PS00894">
    <property type="entry name" value="HTH_DEOR_1"/>
    <property type="match status" value="1"/>
</dbReference>
<evidence type="ECO:0000313" key="8">
    <source>
        <dbReference type="EMBL" id="GAN37902.1"/>
    </source>
</evidence>
<dbReference type="PANTHER" id="PTHR30363:SF4">
    <property type="entry name" value="GLYCEROL-3-PHOSPHATE REGULON REPRESSOR"/>
    <property type="match status" value="1"/>
</dbReference>
<keyword evidence="2" id="KW-0678">Repressor</keyword>
<evidence type="ECO:0000256" key="1">
    <source>
        <dbReference type="ARBA" id="ARBA00021390"/>
    </source>
</evidence>